<dbReference type="CDD" id="cd07809">
    <property type="entry name" value="ASKHA_NBD_FGGY_BaXK-like"/>
    <property type="match status" value="1"/>
</dbReference>
<accession>A0A9D1FRV0</accession>
<evidence type="ECO:0000256" key="2">
    <source>
        <dbReference type="ARBA" id="ARBA00022679"/>
    </source>
</evidence>
<proteinExistence type="inferred from homology"/>
<dbReference type="InterPro" id="IPR018484">
    <property type="entry name" value="FGGY_N"/>
</dbReference>
<gene>
    <name evidence="6" type="ORF">IAD03_02005</name>
</gene>
<organism evidence="6 7">
    <name type="scientific">Candidatus Caccousia stercoris</name>
    <dbReference type="NCBI Taxonomy" id="2840723"/>
    <lineage>
        <taxon>Bacteria</taxon>
        <taxon>Bacillati</taxon>
        <taxon>Bacillota</taxon>
        <taxon>Clostridia</taxon>
        <taxon>Eubacteriales</taxon>
        <taxon>Oscillospiraceae</taxon>
        <taxon>Oscillospiraceae incertae sedis</taxon>
        <taxon>Candidatus Caccousia</taxon>
    </lineage>
</organism>
<keyword evidence="3 6" id="KW-0418">Kinase</keyword>
<reference evidence="6" key="2">
    <citation type="journal article" date="2021" name="PeerJ">
        <title>Extensive microbial diversity within the chicken gut microbiome revealed by metagenomics and culture.</title>
        <authorList>
            <person name="Gilroy R."/>
            <person name="Ravi A."/>
            <person name="Getino M."/>
            <person name="Pursley I."/>
            <person name="Horton D.L."/>
            <person name="Alikhan N.F."/>
            <person name="Baker D."/>
            <person name="Gharbi K."/>
            <person name="Hall N."/>
            <person name="Watson M."/>
            <person name="Adriaenssens E.M."/>
            <person name="Foster-Nyarko E."/>
            <person name="Jarju S."/>
            <person name="Secka A."/>
            <person name="Antonio M."/>
            <person name="Oren A."/>
            <person name="Chaudhuri R.R."/>
            <person name="La Ragione R."/>
            <person name="Hildebrand F."/>
            <person name="Pallen M.J."/>
        </authorList>
    </citation>
    <scope>NUCLEOTIDE SEQUENCE</scope>
    <source>
        <strain evidence="6">6086</strain>
    </source>
</reference>
<feature type="domain" description="Carbohydrate kinase FGGY N-terminal" evidence="4">
    <location>
        <begin position="8"/>
        <end position="234"/>
    </location>
</feature>
<dbReference type="InterPro" id="IPR050406">
    <property type="entry name" value="FGGY_Carb_Kinase"/>
</dbReference>
<dbReference type="Proteomes" id="UP000824141">
    <property type="component" value="Unassembled WGS sequence"/>
</dbReference>
<dbReference type="SUPFAM" id="SSF53067">
    <property type="entry name" value="Actin-like ATPase domain"/>
    <property type="match status" value="2"/>
</dbReference>
<sequence>MIQWNKTALGIELGSTRIKAVLIGPDHSVLASGAHDWENRFEDGYWTYHLDDAWAGVQDAYAKMAAEVKEKYGETVTTIGAFGFSAMMHGYLPFDAEGNQLAGFRTWRNTTTEQAAAALSELFSFNIPQRWSVAHLYQAILNGETHTAKIDYLTTLAGYLHWKLTGRRVMGVGEASGMFPIDSETGTYDADMLAKFDAIVAPGTLAKPLAELLPEVLSAGEDAGVLTPEGAKLLDPTGQLQPGVPMAPPEGDAGTGMAATNSVAERTGNVSAGTSVFAMIVLERALSTLYPEIDMVTTPSGKPVAMVHCNTCTSDLDAWVRLLGEMAEAAGASLKKPQLYDLFYEKALAGDPDCGGLVNYNYYSGEPVTGVDGGRPLFMRRPDAKLTLANFARVQLYSAMATLKIGMDILFEKEDVKVDTLLGHGGLFKTPVVGQRLLAGALNVPVAVMETAGEGGPWGMAVLAAYRVNKEEGETLEAYLENKVFAGAKKTVEQPVAADVAGFAKFIADYRSGLTAEKAAVEALPME</sequence>
<dbReference type="AlphaFoldDB" id="A0A9D1FRV0"/>
<feature type="domain" description="Carbohydrate kinase FGGY C-terminal" evidence="5">
    <location>
        <begin position="269"/>
        <end position="466"/>
    </location>
</feature>
<comment type="similarity">
    <text evidence="1">Belongs to the FGGY kinase family.</text>
</comment>
<dbReference type="PANTHER" id="PTHR43095:SF5">
    <property type="entry name" value="XYLULOSE KINASE"/>
    <property type="match status" value="1"/>
</dbReference>
<evidence type="ECO:0000313" key="7">
    <source>
        <dbReference type="Proteomes" id="UP000824141"/>
    </source>
</evidence>
<dbReference type="Pfam" id="PF00370">
    <property type="entry name" value="FGGY_N"/>
    <property type="match status" value="1"/>
</dbReference>
<dbReference type="GO" id="GO:0016301">
    <property type="term" value="F:kinase activity"/>
    <property type="evidence" value="ECO:0007669"/>
    <property type="project" value="UniProtKB-KW"/>
</dbReference>
<evidence type="ECO:0000259" key="5">
    <source>
        <dbReference type="Pfam" id="PF02782"/>
    </source>
</evidence>
<dbReference type="EMBL" id="DVJM01000028">
    <property type="protein sequence ID" value="HIS78120.1"/>
    <property type="molecule type" value="Genomic_DNA"/>
</dbReference>
<reference evidence="6" key="1">
    <citation type="submission" date="2020-10" db="EMBL/GenBank/DDBJ databases">
        <authorList>
            <person name="Gilroy R."/>
        </authorList>
    </citation>
    <scope>NUCLEOTIDE SEQUENCE</scope>
    <source>
        <strain evidence="6">6086</strain>
    </source>
</reference>
<evidence type="ECO:0000259" key="4">
    <source>
        <dbReference type="Pfam" id="PF00370"/>
    </source>
</evidence>
<dbReference type="PANTHER" id="PTHR43095">
    <property type="entry name" value="SUGAR KINASE"/>
    <property type="match status" value="1"/>
</dbReference>
<dbReference type="Gene3D" id="3.30.420.40">
    <property type="match status" value="2"/>
</dbReference>
<dbReference type="InterPro" id="IPR043129">
    <property type="entry name" value="ATPase_NBD"/>
</dbReference>
<evidence type="ECO:0000256" key="3">
    <source>
        <dbReference type="ARBA" id="ARBA00022777"/>
    </source>
</evidence>
<keyword evidence="2" id="KW-0808">Transferase</keyword>
<protein>
    <submittedName>
        <fullName evidence="6">FGGY-family carbohydrate kinase</fullName>
    </submittedName>
</protein>
<evidence type="ECO:0000256" key="1">
    <source>
        <dbReference type="ARBA" id="ARBA00009156"/>
    </source>
</evidence>
<evidence type="ECO:0000313" key="6">
    <source>
        <dbReference type="EMBL" id="HIS78120.1"/>
    </source>
</evidence>
<dbReference type="Pfam" id="PF02782">
    <property type="entry name" value="FGGY_C"/>
    <property type="match status" value="1"/>
</dbReference>
<dbReference type="GO" id="GO:0005975">
    <property type="term" value="P:carbohydrate metabolic process"/>
    <property type="evidence" value="ECO:0007669"/>
    <property type="project" value="InterPro"/>
</dbReference>
<dbReference type="InterPro" id="IPR018485">
    <property type="entry name" value="FGGY_C"/>
</dbReference>
<comment type="caution">
    <text evidence="6">The sequence shown here is derived from an EMBL/GenBank/DDBJ whole genome shotgun (WGS) entry which is preliminary data.</text>
</comment>
<name>A0A9D1FRV0_9FIRM</name>